<evidence type="ECO:0000313" key="2">
    <source>
        <dbReference type="Proteomes" id="UP000264006"/>
    </source>
</evidence>
<dbReference type="AlphaFoldDB" id="A0A346Y6S8"/>
<dbReference type="KEGG" id="euz:DVS28_b0435"/>
<dbReference type="RefSeq" id="WP_114594749.1">
    <property type="nucleotide sequence ID" value="NZ_CP031166.1"/>
</dbReference>
<proteinExistence type="predicted"/>
<name>A0A346Y6S8_9ACTN</name>
<protein>
    <submittedName>
        <fullName evidence="1">Uncharacterized protein</fullName>
    </submittedName>
</protein>
<keyword evidence="2" id="KW-1185">Reference proteome</keyword>
<keyword evidence="1" id="KW-0614">Plasmid</keyword>
<dbReference type="EMBL" id="CP031166">
    <property type="protein sequence ID" value="AXV10175.1"/>
    <property type="molecule type" value="Genomic_DNA"/>
</dbReference>
<reference evidence="1 2" key="1">
    <citation type="submission" date="2018-09" db="EMBL/GenBank/DDBJ databases">
        <title>Complete genome sequence of Euzebya sp. DY32-46 isolated from seawater of Pacific Ocean.</title>
        <authorList>
            <person name="Xu L."/>
            <person name="Wu Y.-H."/>
            <person name="Xu X.-W."/>
        </authorList>
    </citation>
    <scope>NUCLEOTIDE SEQUENCE [LARGE SCALE GENOMIC DNA]</scope>
    <source>
        <strain evidence="1 2">DY32-46</strain>
        <plasmid evidence="2">pedy32-46i</plasmid>
    </source>
</reference>
<evidence type="ECO:0000313" key="1">
    <source>
        <dbReference type="EMBL" id="AXV10175.1"/>
    </source>
</evidence>
<geneLocation type="plasmid" evidence="2">
    <name>pedy32-46i</name>
</geneLocation>
<gene>
    <name evidence="1" type="ORF">DVS28_b0435</name>
</gene>
<organism evidence="1 2">
    <name type="scientific">Euzebya pacifica</name>
    <dbReference type="NCBI Taxonomy" id="1608957"/>
    <lineage>
        <taxon>Bacteria</taxon>
        <taxon>Bacillati</taxon>
        <taxon>Actinomycetota</taxon>
        <taxon>Nitriliruptoria</taxon>
        <taxon>Euzebyales</taxon>
    </lineage>
</organism>
<accession>A0A346Y6S8</accession>
<dbReference type="Proteomes" id="UP000264006">
    <property type="component" value="Plasmid pEDY32-46I"/>
</dbReference>
<sequence>MSPALQELALSAAEALDTVGRWHPDFATDVLDALDASGAASTESKEFCEWVSRTGGIDHRPVPFGRVALSRSTNGSAVTVWVDAGRNRFRVQERPGGVAEVVPVSRDGVPHVAAVHVVNGGLADGIAHGMRNRPRRR</sequence>